<protein>
    <submittedName>
        <fullName evidence="3">Uncharacterized protein</fullName>
    </submittedName>
</protein>
<evidence type="ECO:0000256" key="2">
    <source>
        <dbReference type="SAM" id="SignalP"/>
    </source>
</evidence>
<sequence length="462" mass="52423">MELNVHKFWCFALLCLNCLEMYVTSSPTDTLIIRHGRSRVRHSSEKDHIRWGLKAFDLEFNSTVYEFDNDTVEANDNQSFYGDNGSDSFYVSSSGERIGSSSLSPPEYQNNPTKDKDEEVDKATVLLPKSKLGKKQIMANIRKTVEKGVEYLKSHAHFHKDNIEYDSEMPAMTENNFNSKDVNGNPLKSDNNNVLLSPLIDDITNTSTSITKTKENHVQSDDGEAHLRQLNITPSSSHPMKKFLFNSSTSNTKSTNNSSDEQSDSVPHVSDSINKHIKSLLKHEQIKSKKSEMHIRDNKNNEMEMGIEEKIDKNTEKPLLYDEKAFSDSADYESESMPSGLYSENNEQANTEDDSQIGNFDLNENNEFSNVIRRFDEYVDLEGLDETSKKNRMNLKQGRDLLTKFLQIVETQHLLGSNCTAGTALNLGEGVVDRYAHDRFRVEAEIAVNRANMLTSGPKKFQ</sequence>
<gene>
    <name evidence="3" type="ORF">Bhyg_06229</name>
</gene>
<feature type="compositionally biased region" description="Low complexity" evidence="1">
    <location>
        <begin position="246"/>
        <end position="259"/>
    </location>
</feature>
<evidence type="ECO:0000313" key="4">
    <source>
        <dbReference type="Proteomes" id="UP001151699"/>
    </source>
</evidence>
<organism evidence="3 4">
    <name type="scientific">Pseudolycoriella hygida</name>
    <dbReference type="NCBI Taxonomy" id="35572"/>
    <lineage>
        <taxon>Eukaryota</taxon>
        <taxon>Metazoa</taxon>
        <taxon>Ecdysozoa</taxon>
        <taxon>Arthropoda</taxon>
        <taxon>Hexapoda</taxon>
        <taxon>Insecta</taxon>
        <taxon>Pterygota</taxon>
        <taxon>Neoptera</taxon>
        <taxon>Endopterygota</taxon>
        <taxon>Diptera</taxon>
        <taxon>Nematocera</taxon>
        <taxon>Sciaroidea</taxon>
        <taxon>Sciaridae</taxon>
        <taxon>Pseudolycoriella</taxon>
    </lineage>
</organism>
<proteinExistence type="predicted"/>
<dbReference type="AlphaFoldDB" id="A0A9Q0S278"/>
<feature type="compositionally biased region" description="Low complexity" evidence="1">
    <location>
        <begin position="93"/>
        <end position="104"/>
    </location>
</feature>
<feature type="region of interest" description="Disordered" evidence="1">
    <location>
        <begin position="232"/>
        <end position="269"/>
    </location>
</feature>
<accession>A0A9Q0S278</accession>
<dbReference type="OrthoDB" id="7789933at2759"/>
<feature type="chain" id="PRO_5040261262" evidence="2">
    <location>
        <begin position="26"/>
        <end position="462"/>
    </location>
</feature>
<evidence type="ECO:0000313" key="3">
    <source>
        <dbReference type="EMBL" id="KAJ6641293.1"/>
    </source>
</evidence>
<feature type="region of interest" description="Disordered" evidence="1">
    <location>
        <begin position="329"/>
        <end position="352"/>
    </location>
</feature>
<feature type="signal peptide" evidence="2">
    <location>
        <begin position="1"/>
        <end position="25"/>
    </location>
</feature>
<dbReference type="Proteomes" id="UP001151699">
    <property type="component" value="Chromosome B"/>
</dbReference>
<feature type="region of interest" description="Disordered" evidence="1">
    <location>
        <begin position="93"/>
        <end position="118"/>
    </location>
</feature>
<name>A0A9Q0S278_9DIPT</name>
<evidence type="ECO:0000256" key="1">
    <source>
        <dbReference type="SAM" id="MobiDB-lite"/>
    </source>
</evidence>
<dbReference type="EMBL" id="WJQU01000002">
    <property type="protein sequence ID" value="KAJ6641293.1"/>
    <property type="molecule type" value="Genomic_DNA"/>
</dbReference>
<keyword evidence="2" id="KW-0732">Signal</keyword>
<comment type="caution">
    <text evidence="3">The sequence shown here is derived from an EMBL/GenBank/DDBJ whole genome shotgun (WGS) entry which is preliminary data.</text>
</comment>
<reference evidence="3" key="1">
    <citation type="submission" date="2022-07" db="EMBL/GenBank/DDBJ databases">
        <authorList>
            <person name="Trinca V."/>
            <person name="Uliana J.V.C."/>
            <person name="Torres T.T."/>
            <person name="Ward R.J."/>
            <person name="Monesi N."/>
        </authorList>
    </citation>
    <scope>NUCLEOTIDE SEQUENCE</scope>
    <source>
        <strain evidence="3">HSMRA1968</strain>
        <tissue evidence="3">Whole embryos</tissue>
    </source>
</reference>
<keyword evidence="4" id="KW-1185">Reference proteome</keyword>